<organism evidence="3 4">
    <name type="scientific">Kineosporia mesophila</name>
    <dbReference type="NCBI Taxonomy" id="566012"/>
    <lineage>
        <taxon>Bacteria</taxon>
        <taxon>Bacillati</taxon>
        <taxon>Actinomycetota</taxon>
        <taxon>Actinomycetes</taxon>
        <taxon>Kineosporiales</taxon>
        <taxon>Kineosporiaceae</taxon>
        <taxon>Kineosporia</taxon>
    </lineage>
</organism>
<name>A0ABP6ZXD4_9ACTN</name>
<dbReference type="SUPFAM" id="SSF116734">
    <property type="entry name" value="DNA methylase specificity domain"/>
    <property type="match status" value="1"/>
</dbReference>
<comment type="caution">
    <text evidence="3">The sequence shown here is derived from an EMBL/GenBank/DDBJ whole genome shotgun (WGS) entry which is preliminary data.</text>
</comment>
<dbReference type="EMBL" id="BAAAZO010000008">
    <property type="protein sequence ID" value="GAA3621795.1"/>
    <property type="molecule type" value="Genomic_DNA"/>
</dbReference>
<protein>
    <recommendedName>
        <fullName evidence="5">Type I restriction modification DNA specificity domain-containing protein</fullName>
    </recommendedName>
</protein>
<dbReference type="Gene3D" id="3.90.220.20">
    <property type="entry name" value="DNA methylase specificity domains"/>
    <property type="match status" value="1"/>
</dbReference>
<evidence type="ECO:0008006" key="5">
    <source>
        <dbReference type="Google" id="ProtNLM"/>
    </source>
</evidence>
<gene>
    <name evidence="3" type="ORF">GCM10022223_43380</name>
</gene>
<accession>A0ABP6ZXD4</accession>
<proteinExistence type="predicted"/>
<keyword evidence="4" id="KW-1185">Reference proteome</keyword>
<keyword evidence="2" id="KW-0238">DNA-binding</keyword>
<evidence type="ECO:0000256" key="1">
    <source>
        <dbReference type="ARBA" id="ARBA00022747"/>
    </source>
</evidence>
<dbReference type="Proteomes" id="UP001501074">
    <property type="component" value="Unassembled WGS sequence"/>
</dbReference>
<dbReference type="InterPro" id="IPR044946">
    <property type="entry name" value="Restrct_endonuc_typeI_TRD_sf"/>
</dbReference>
<reference evidence="4" key="1">
    <citation type="journal article" date="2019" name="Int. J. Syst. Evol. Microbiol.">
        <title>The Global Catalogue of Microorganisms (GCM) 10K type strain sequencing project: providing services to taxonomists for standard genome sequencing and annotation.</title>
        <authorList>
            <consortium name="The Broad Institute Genomics Platform"/>
            <consortium name="The Broad Institute Genome Sequencing Center for Infectious Disease"/>
            <person name="Wu L."/>
            <person name="Ma J."/>
        </authorList>
    </citation>
    <scope>NUCLEOTIDE SEQUENCE [LARGE SCALE GENOMIC DNA]</scope>
    <source>
        <strain evidence="4">JCM 16902</strain>
    </source>
</reference>
<evidence type="ECO:0000313" key="3">
    <source>
        <dbReference type="EMBL" id="GAA3621795.1"/>
    </source>
</evidence>
<evidence type="ECO:0000256" key="2">
    <source>
        <dbReference type="ARBA" id="ARBA00023125"/>
    </source>
</evidence>
<keyword evidence="1" id="KW-0680">Restriction system</keyword>
<sequence length="101" mass="10912">MVRPDPDRLDSWFLAGFMGADDNISAASTGSSMIKLDVRKLKVPLMPLADQQRFGQAFRHLAELRRAARETAARAEQTAADLMSATIAGALVPPESPMSTP</sequence>
<evidence type="ECO:0000313" key="4">
    <source>
        <dbReference type="Proteomes" id="UP001501074"/>
    </source>
</evidence>